<evidence type="ECO:0000313" key="3">
    <source>
        <dbReference type="Proteomes" id="UP000217790"/>
    </source>
</evidence>
<keyword evidence="1" id="KW-0813">Transport</keyword>
<dbReference type="AlphaFoldDB" id="A0A2H3F157"/>
<dbReference type="InterPro" id="IPR027417">
    <property type="entry name" value="P-loop_NTPase"/>
</dbReference>
<dbReference type="EMBL" id="KZ293644">
    <property type="protein sequence ID" value="PBL04307.1"/>
    <property type="molecule type" value="Genomic_DNA"/>
</dbReference>
<evidence type="ECO:0008006" key="4">
    <source>
        <dbReference type="Google" id="ProtNLM"/>
    </source>
</evidence>
<reference evidence="3" key="1">
    <citation type="journal article" date="2017" name="Nat. Ecol. Evol.">
        <title>Genome expansion and lineage-specific genetic innovations in the forest pathogenic fungi Armillaria.</title>
        <authorList>
            <person name="Sipos G."/>
            <person name="Prasanna A.N."/>
            <person name="Walter M.C."/>
            <person name="O'Connor E."/>
            <person name="Balint B."/>
            <person name="Krizsan K."/>
            <person name="Kiss B."/>
            <person name="Hess J."/>
            <person name="Varga T."/>
            <person name="Slot J."/>
            <person name="Riley R."/>
            <person name="Boka B."/>
            <person name="Rigling D."/>
            <person name="Barry K."/>
            <person name="Lee J."/>
            <person name="Mihaltcheva S."/>
            <person name="LaButti K."/>
            <person name="Lipzen A."/>
            <person name="Waldron R."/>
            <person name="Moloney N.M."/>
            <person name="Sperisen C."/>
            <person name="Kredics L."/>
            <person name="Vagvoelgyi C."/>
            <person name="Patrignani A."/>
            <person name="Fitzpatrick D."/>
            <person name="Nagy I."/>
            <person name="Doyle S."/>
            <person name="Anderson J.B."/>
            <person name="Grigoriev I.V."/>
            <person name="Gueldener U."/>
            <person name="Muensterkoetter M."/>
            <person name="Nagy L.G."/>
        </authorList>
    </citation>
    <scope>NUCLEOTIDE SEQUENCE [LARGE SCALE GENOMIC DNA]</scope>
    <source>
        <strain evidence="3">Ar21-2</strain>
    </source>
</reference>
<dbReference type="Gene3D" id="3.40.50.300">
    <property type="entry name" value="P-loop containing nucleotide triphosphate hydrolases"/>
    <property type="match status" value="1"/>
</dbReference>
<name>A0A2H3F157_ARMGA</name>
<sequence length="156" mass="17733">MDTHVNTDTVHETSLVSTNLRQPESVPLAEKEAYVEKCIKMCGLETYADIVVTIEHRKRKTIAVELAAKLLFFDEPTSGLDSQSTWVIIMVMKLNQLCGIHQPSAELFQVFDRLLLLKKSGQTVFFGDLGHNLTTLIQYFERNKQGFATRTKTRQS</sequence>
<proteinExistence type="predicted"/>
<dbReference type="OrthoDB" id="2924989at2759"/>
<dbReference type="InParanoid" id="A0A2H3F157"/>
<dbReference type="STRING" id="47427.A0A2H3F157"/>
<dbReference type="PANTHER" id="PTHR19241">
    <property type="entry name" value="ATP-BINDING CASSETTE TRANSPORTER"/>
    <property type="match status" value="1"/>
</dbReference>
<organism evidence="2 3">
    <name type="scientific">Armillaria gallica</name>
    <name type="common">Bulbous honey fungus</name>
    <name type="synonym">Armillaria bulbosa</name>
    <dbReference type="NCBI Taxonomy" id="47427"/>
    <lineage>
        <taxon>Eukaryota</taxon>
        <taxon>Fungi</taxon>
        <taxon>Dikarya</taxon>
        <taxon>Basidiomycota</taxon>
        <taxon>Agaricomycotina</taxon>
        <taxon>Agaricomycetes</taxon>
        <taxon>Agaricomycetidae</taxon>
        <taxon>Agaricales</taxon>
        <taxon>Marasmiineae</taxon>
        <taxon>Physalacriaceae</taxon>
        <taxon>Armillaria</taxon>
    </lineage>
</organism>
<protein>
    <recommendedName>
        <fullName evidence="4">ABC transporter domain-containing protein</fullName>
    </recommendedName>
</protein>
<dbReference type="Proteomes" id="UP000217790">
    <property type="component" value="Unassembled WGS sequence"/>
</dbReference>
<keyword evidence="3" id="KW-1185">Reference proteome</keyword>
<gene>
    <name evidence="2" type="ORF">ARMGADRAFT_912580</name>
</gene>
<evidence type="ECO:0000313" key="2">
    <source>
        <dbReference type="EMBL" id="PBL04307.1"/>
    </source>
</evidence>
<dbReference type="SUPFAM" id="SSF53795">
    <property type="entry name" value="PEP carboxykinase-like"/>
    <property type="match status" value="1"/>
</dbReference>
<evidence type="ECO:0000256" key="1">
    <source>
        <dbReference type="ARBA" id="ARBA00022448"/>
    </source>
</evidence>
<accession>A0A2H3F157</accession>